<name>A0ACB6ZAL3_THEGA</name>
<accession>A0ACB6ZAL3</accession>
<evidence type="ECO:0000313" key="2">
    <source>
        <dbReference type="Proteomes" id="UP000886501"/>
    </source>
</evidence>
<comment type="caution">
    <text evidence="1">The sequence shown here is derived from an EMBL/GenBank/DDBJ whole genome shotgun (WGS) entry which is preliminary data.</text>
</comment>
<dbReference type="Proteomes" id="UP000886501">
    <property type="component" value="Unassembled WGS sequence"/>
</dbReference>
<organism evidence="1 2">
    <name type="scientific">Thelephora ganbajun</name>
    <name type="common">Ganba fungus</name>
    <dbReference type="NCBI Taxonomy" id="370292"/>
    <lineage>
        <taxon>Eukaryota</taxon>
        <taxon>Fungi</taxon>
        <taxon>Dikarya</taxon>
        <taxon>Basidiomycota</taxon>
        <taxon>Agaricomycotina</taxon>
        <taxon>Agaricomycetes</taxon>
        <taxon>Thelephorales</taxon>
        <taxon>Thelephoraceae</taxon>
        <taxon>Thelephora</taxon>
    </lineage>
</organism>
<gene>
    <name evidence="1" type="ORF">BDM02DRAFT_3118320</name>
</gene>
<proteinExistence type="predicted"/>
<dbReference type="EMBL" id="MU118052">
    <property type="protein sequence ID" value="KAF9646676.1"/>
    <property type="molecule type" value="Genomic_DNA"/>
</dbReference>
<reference evidence="1" key="1">
    <citation type="submission" date="2019-10" db="EMBL/GenBank/DDBJ databases">
        <authorList>
            <consortium name="DOE Joint Genome Institute"/>
            <person name="Kuo A."/>
            <person name="Miyauchi S."/>
            <person name="Kiss E."/>
            <person name="Drula E."/>
            <person name="Kohler A."/>
            <person name="Sanchez-Garcia M."/>
            <person name="Andreopoulos B."/>
            <person name="Barry K.W."/>
            <person name="Bonito G."/>
            <person name="Buee M."/>
            <person name="Carver A."/>
            <person name="Chen C."/>
            <person name="Cichocki N."/>
            <person name="Clum A."/>
            <person name="Culley D."/>
            <person name="Crous P.W."/>
            <person name="Fauchery L."/>
            <person name="Girlanda M."/>
            <person name="Hayes R."/>
            <person name="Keri Z."/>
            <person name="Labutti K."/>
            <person name="Lipzen A."/>
            <person name="Lombard V."/>
            <person name="Magnuson J."/>
            <person name="Maillard F."/>
            <person name="Morin E."/>
            <person name="Murat C."/>
            <person name="Nolan M."/>
            <person name="Ohm R."/>
            <person name="Pangilinan J."/>
            <person name="Pereira M."/>
            <person name="Perotto S."/>
            <person name="Peter M."/>
            <person name="Riley R."/>
            <person name="Sitrit Y."/>
            <person name="Stielow B."/>
            <person name="Szollosi G."/>
            <person name="Zifcakova L."/>
            <person name="Stursova M."/>
            <person name="Spatafora J.W."/>
            <person name="Tedersoo L."/>
            <person name="Vaario L.-M."/>
            <person name="Yamada A."/>
            <person name="Yan M."/>
            <person name="Wang P."/>
            <person name="Xu J."/>
            <person name="Bruns T."/>
            <person name="Baldrian P."/>
            <person name="Vilgalys R."/>
            <person name="Henrissat B."/>
            <person name="Grigoriev I.V."/>
            <person name="Hibbett D."/>
            <person name="Nagy L.G."/>
            <person name="Martin F.M."/>
        </authorList>
    </citation>
    <scope>NUCLEOTIDE SEQUENCE</scope>
    <source>
        <strain evidence="1">P2</strain>
    </source>
</reference>
<reference evidence="1" key="2">
    <citation type="journal article" date="2020" name="Nat. Commun.">
        <title>Large-scale genome sequencing of mycorrhizal fungi provides insights into the early evolution of symbiotic traits.</title>
        <authorList>
            <person name="Miyauchi S."/>
            <person name="Kiss E."/>
            <person name="Kuo A."/>
            <person name="Drula E."/>
            <person name="Kohler A."/>
            <person name="Sanchez-Garcia M."/>
            <person name="Morin E."/>
            <person name="Andreopoulos B."/>
            <person name="Barry K.W."/>
            <person name="Bonito G."/>
            <person name="Buee M."/>
            <person name="Carver A."/>
            <person name="Chen C."/>
            <person name="Cichocki N."/>
            <person name="Clum A."/>
            <person name="Culley D."/>
            <person name="Crous P.W."/>
            <person name="Fauchery L."/>
            <person name="Girlanda M."/>
            <person name="Hayes R.D."/>
            <person name="Keri Z."/>
            <person name="LaButti K."/>
            <person name="Lipzen A."/>
            <person name="Lombard V."/>
            <person name="Magnuson J."/>
            <person name="Maillard F."/>
            <person name="Murat C."/>
            <person name="Nolan M."/>
            <person name="Ohm R.A."/>
            <person name="Pangilinan J."/>
            <person name="Pereira M.F."/>
            <person name="Perotto S."/>
            <person name="Peter M."/>
            <person name="Pfister S."/>
            <person name="Riley R."/>
            <person name="Sitrit Y."/>
            <person name="Stielow J.B."/>
            <person name="Szollosi G."/>
            <person name="Zifcakova L."/>
            <person name="Stursova M."/>
            <person name="Spatafora J.W."/>
            <person name="Tedersoo L."/>
            <person name="Vaario L.M."/>
            <person name="Yamada A."/>
            <person name="Yan M."/>
            <person name="Wang P."/>
            <person name="Xu J."/>
            <person name="Bruns T."/>
            <person name="Baldrian P."/>
            <person name="Vilgalys R."/>
            <person name="Dunand C."/>
            <person name="Henrissat B."/>
            <person name="Grigoriev I.V."/>
            <person name="Hibbett D."/>
            <person name="Nagy L.G."/>
            <person name="Martin F.M."/>
        </authorList>
    </citation>
    <scope>NUCLEOTIDE SEQUENCE</scope>
    <source>
        <strain evidence="1">P2</strain>
    </source>
</reference>
<sequence length="323" mass="36164">MDGADVAVIAEIGAHLLVIKLFVVSITCVWIYDYFLTLGDEIKYAWAGKRSWVFALFIATRYIPILYVISLYVSFFHHTKAVCYGTKWIIYFHNTVVAVLAQIILALRIYAVTERNKWLGGLFSALTAAQLCFGTYFTIWSVSAPLGSLPEIDLDAFRLCTIKRWRGGELIFGSLMTAFDVLAFLTILIIAKRTRANRYPGIPSILDVILRDATLYFILMFGTEIAFQLFFLVAPNRFQPIPGLANTIFIPLMASHIMLSLKKAATDPTGPWSLATMADTDRGRSPEGGTLRFTSWVSSGPHQVSETLNPPSEVDIEIEFVPR</sequence>
<protein>
    <submittedName>
        <fullName evidence="1">Uncharacterized protein</fullName>
    </submittedName>
</protein>
<evidence type="ECO:0000313" key="1">
    <source>
        <dbReference type="EMBL" id="KAF9646676.1"/>
    </source>
</evidence>
<keyword evidence="2" id="KW-1185">Reference proteome</keyword>